<reference evidence="2 3" key="1">
    <citation type="submission" date="2016-03" db="EMBL/GenBank/DDBJ databases">
        <title>Acetic acid bacteria sequencing.</title>
        <authorList>
            <person name="Brandt J."/>
            <person name="Jakob F."/>
            <person name="Vogel R.F."/>
        </authorList>
    </citation>
    <scope>NUCLEOTIDE SEQUENCE [LARGE SCALE GENOMIC DNA]</scope>
    <source>
        <strain evidence="2 3">TMW2.1084</strain>
    </source>
</reference>
<feature type="domain" description="Knr4/Smi1-like" evidence="1">
    <location>
        <begin position="12"/>
        <end position="129"/>
    </location>
</feature>
<dbReference type="RefSeq" id="WP_077930334.1">
    <property type="nucleotide sequence ID" value="NZ_CP014687.1"/>
</dbReference>
<dbReference type="SUPFAM" id="SSF160631">
    <property type="entry name" value="SMI1/KNR4-like"/>
    <property type="match status" value="1"/>
</dbReference>
<dbReference type="InterPro" id="IPR018958">
    <property type="entry name" value="Knr4/Smi1-like_dom"/>
</dbReference>
<proteinExistence type="predicted"/>
<sequence length="170" mass="19793">MINMKEKTRDTSEQELAETERVLQAHFTEEFKAFILEHNGCSVERNIIRISENEDNALRYFLDVKDIPACLSSLQDDYTQKHYFPFAEGECGAFFLMKKQGDPGVYYYDPDYMGQDAMTKLSDDWQGFLYKIQPETTDLSEADQQALSKAVVWVRPGFLESLDKKYLIKK</sequence>
<dbReference type="Gene3D" id="3.40.1580.10">
    <property type="entry name" value="SMI1/KNR4-like"/>
    <property type="match status" value="1"/>
</dbReference>
<accession>A0A1U9LDH3</accession>
<protein>
    <recommendedName>
        <fullName evidence="1">Knr4/Smi1-like domain-containing protein</fullName>
    </recommendedName>
</protein>
<evidence type="ECO:0000313" key="2">
    <source>
        <dbReference type="EMBL" id="AQT04462.1"/>
    </source>
</evidence>
<dbReference type="Pfam" id="PF09346">
    <property type="entry name" value="SMI1_KNR4"/>
    <property type="match status" value="1"/>
</dbReference>
<dbReference type="EMBL" id="CP014687">
    <property type="protein sequence ID" value="AQT04462.1"/>
    <property type="molecule type" value="Genomic_DNA"/>
</dbReference>
<dbReference type="Proteomes" id="UP000189055">
    <property type="component" value="Chromosome"/>
</dbReference>
<dbReference type="KEGG" id="aper:A0U91_05155"/>
<dbReference type="InterPro" id="IPR037883">
    <property type="entry name" value="Knr4/Smi1-like_sf"/>
</dbReference>
<evidence type="ECO:0000313" key="3">
    <source>
        <dbReference type="Proteomes" id="UP000189055"/>
    </source>
</evidence>
<evidence type="ECO:0000259" key="1">
    <source>
        <dbReference type="Pfam" id="PF09346"/>
    </source>
</evidence>
<dbReference type="AlphaFoldDB" id="A0A1U9LDH3"/>
<gene>
    <name evidence="2" type="ORF">A0U91_05155</name>
</gene>
<name>A0A1U9LDH3_9PROT</name>
<organism evidence="2 3">
    <name type="scientific">Acetobacter persici</name>
    <dbReference type="NCBI Taxonomy" id="1076596"/>
    <lineage>
        <taxon>Bacteria</taxon>
        <taxon>Pseudomonadati</taxon>
        <taxon>Pseudomonadota</taxon>
        <taxon>Alphaproteobacteria</taxon>
        <taxon>Acetobacterales</taxon>
        <taxon>Acetobacteraceae</taxon>
        <taxon>Acetobacter</taxon>
    </lineage>
</organism>